<evidence type="ECO:0000313" key="10">
    <source>
        <dbReference type="Proteomes" id="UP000675284"/>
    </source>
</evidence>
<dbReference type="Pfam" id="PF01120">
    <property type="entry name" value="Alpha_L_fucos"/>
    <property type="match status" value="1"/>
</dbReference>
<comment type="similarity">
    <text evidence="2">Belongs to the glycosyl hydrolase 29 family.</text>
</comment>
<keyword evidence="5" id="KW-0378">Hydrolase</keyword>
<dbReference type="PANTHER" id="PTHR10030">
    <property type="entry name" value="ALPHA-L-FUCOSIDASE"/>
    <property type="match status" value="1"/>
</dbReference>
<evidence type="ECO:0000256" key="1">
    <source>
        <dbReference type="ARBA" id="ARBA00004071"/>
    </source>
</evidence>
<evidence type="ECO:0000256" key="4">
    <source>
        <dbReference type="ARBA" id="ARBA00022729"/>
    </source>
</evidence>
<dbReference type="Proteomes" id="UP000675284">
    <property type="component" value="Unassembled WGS sequence"/>
</dbReference>
<dbReference type="EMBL" id="JAGSOT010000006">
    <property type="protein sequence ID" value="MBR7795058.1"/>
    <property type="molecule type" value="Genomic_DNA"/>
</dbReference>
<dbReference type="PANTHER" id="PTHR10030:SF37">
    <property type="entry name" value="ALPHA-L-FUCOSIDASE-RELATED"/>
    <property type="match status" value="1"/>
</dbReference>
<protein>
    <recommendedName>
        <fullName evidence="3">alpha-L-fucosidase</fullName>
        <ecNumber evidence="3">3.2.1.51</ecNumber>
    </recommendedName>
</protein>
<dbReference type="InterPro" id="IPR057739">
    <property type="entry name" value="Glyco_hydro_29_N"/>
</dbReference>
<evidence type="ECO:0000256" key="2">
    <source>
        <dbReference type="ARBA" id="ARBA00007951"/>
    </source>
</evidence>
<dbReference type="AlphaFoldDB" id="A0A941DVM9"/>
<dbReference type="RefSeq" id="WP_121604981.1">
    <property type="nucleotide sequence ID" value="NZ_BAAACY010000145.1"/>
</dbReference>
<keyword evidence="4" id="KW-0732">Signal</keyword>
<dbReference type="Gene3D" id="3.20.20.80">
    <property type="entry name" value="Glycosidases"/>
    <property type="match status" value="1"/>
</dbReference>
<dbReference type="InterPro" id="IPR016286">
    <property type="entry name" value="FUC_metazoa-typ"/>
</dbReference>
<feature type="domain" description="Glycoside hydrolase family 29 N-terminal" evidence="8">
    <location>
        <begin position="12"/>
        <end position="326"/>
    </location>
</feature>
<dbReference type="EC" id="3.2.1.51" evidence="3"/>
<dbReference type="InterPro" id="IPR000933">
    <property type="entry name" value="Glyco_hydro_29"/>
</dbReference>
<dbReference type="GO" id="GO:0016139">
    <property type="term" value="P:glycoside catabolic process"/>
    <property type="evidence" value="ECO:0007669"/>
    <property type="project" value="TreeGrafter"/>
</dbReference>
<sequence>MTSTLDWPDRYGDPSWFLQDRFGMFIHWGLYALKAKDEWVMTQDKIAKKEYEKLANQFNPDLADPYEWVAQAKQSGMKYIVLTTKHHDGFCLWDSAYTDYKITNTAYGKDIVAEFVAACRNENIKIGFYHSLIDWHHEHYTIDGLHPQRDDEAERSRERDMVVYQTYLYNQIEELVTKYGRIDYFWFDFSYDDRDWGWSKGKGPADWQAEKLENMILNYQPHILFNNRLGLDRGVYTPEQYQPTEPLYTDNGKKRIWEACQTLNGTWCYNPTNLHYKSAEMLIKLLIDTVSKDGNLLLNFGPTARGNFDSASTDILNALQTWMNDHHDAIYGTGASYMECPQDCRLTQKGNRLFIHIFSWPFRTIHLKNLGNVKYARFLHDHSEVPVVVYQDSNIFHHDMPVVAKNETVLELPVIKPKVTVPVIEVCLGE</sequence>
<dbReference type="InterPro" id="IPR017853">
    <property type="entry name" value="GH"/>
</dbReference>
<dbReference type="PRINTS" id="PR00741">
    <property type="entry name" value="GLHYDRLASE29"/>
</dbReference>
<dbReference type="GO" id="GO:0004560">
    <property type="term" value="F:alpha-L-fucosidase activity"/>
    <property type="evidence" value="ECO:0007669"/>
    <property type="project" value="InterPro"/>
</dbReference>
<dbReference type="SMART" id="SM00812">
    <property type="entry name" value="Alpha_L_fucos"/>
    <property type="match status" value="1"/>
</dbReference>
<reference evidence="9" key="1">
    <citation type="submission" date="2021-04" db="EMBL/GenBank/DDBJ databases">
        <title>Isolation and polyphasic classification of algal microorganism.</title>
        <authorList>
            <person name="Wang S."/>
        </authorList>
    </citation>
    <scope>NUCLEOTIDE SEQUENCE</scope>
    <source>
        <strain evidence="9">720a</strain>
    </source>
</reference>
<comment type="caution">
    <text evidence="9">The sequence shown here is derived from an EMBL/GenBank/DDBJ whole genome shotgun (WGS) entry which is preliminary data.</text>
</comment>
<evidence type="ECO:0000256" key="7">
    <source>
        <dbReference type="PIRSR" id="PIRSR001092-1"/>
    </source>
</evidence>
<keyword evidence="10" id="KW-1185">Reference proteome</keyword>
<gene>
    <name evidence="9" type="ORF">KCX74_03260</name>
</gene>
<name>A0A941DVM9_9BACI</name>
<dbReference type="GO" id="GO:0006004">
    <property type="term" value="P:fucose metabolic process"/>
    <property type="evidence" value="ECO:0007669"/>
    <property type="project" value="InterPro"/>
</dbReference>
<evidence type="ECO:0000256" key="3">
    <source>
        <dbReference type="ARBA" id="ARBA00012662"/>
    </source>
</evidence>
<comment type="function">
    <text evidence="1">Alpha-L-fucosidase is responsible for hydrolyzing the alpha-1,6-linked fucose joined to the reducing-end N-acetylglucosamine of the carbohydrate moieties of glycoproteins.</text>
</comment>
<evidence type="ECO:0000256" key="5">
    <source>
        <dbReference type="ARBA" id="ARBA00022801"/>
    </source>
</evidence>
<evidence type="ECO:0000259" key="8">
    <source>
        <dbReference type="Pfam" id="PF01120"/>
    </source>
</evidence>
<dbReference type="GO" id="GO:0005764">
    <property type="term" value="C:lysosome"/>
    <property type="evidence" value="ECO:0007669"/>
    <property type="project" value="TreeGrafter"/>
</dbReference>
<proteinExistence type="inferred from homology"/>
<dbReference type="PIRSF" id="PIRSF001092">
    <property type="entry name" value="Alpha-L-fucosidase"/>
    <property type="match status" value="1"/>
</dbReference>
<evidence type="ECO:0000256" key="6">
    <source>
        <dbReference type="ARBA" id="ARBA00023295"/>
    </source>
</evidence>
<dbReference type="SUPFAM" id="SSF51445">
    <property type="entry name" value="(Trans)glycosidases"/>
    <property type="match status" value="1"/>
</dbReference>
<evidence type="ECO:0000313" key="9">
    <source>
        <dbReference type="EMBL" id="MBR7795058.1"/>
    </source>
</evidence>
<keyword evidence="6" id="KW-0326">Glycosidase</keyword>
<feature type="site" description="May be important for catalysis" evidence="7">
    <location>
        <position position="260"/>
    </location>
</feature>
<accession>A0A941DVM9</accession>
<organism evidence="9 10">
    <name type="scientific">Virgibacillus salarius</name>
    <dbReference type="NCBI Taxonomy" id="447199"/>
    <lineage>
        <taxon>Bacteria</taxon>
        <taxon>Bacillati</taxon>
        <taxon>Bacillota</taxon>
        <taxon>Bacilli</taxon>
        <taxon>Bacillales</taxon>
        <taxon>Bacillaceae</taxon>
        <taxon>Virgibacillus</taxon>
    </lineage>
</organism>